<dbReference type="Proteomes" id="UP000563151">
    <property type="component" value="Unassembled WGS sequence"/>
</dbReference>
<protein>
    <recommendedName>
        <fullName evidence="3">Ethanolamine utilization protein</fullName>
    </recommendedName>
</protein>
<comment type="caution">
    <text evidence="1">The sequence shown here is derived from an EMBL/GenBank/DDBJ whole genome shotgun (WGS) entry which is preliminary data.</text>
</comment>
<evidence type="ECO:0000313" key="1">
    <source>
        <dbReference type="EMBL" id="MBC2396866.1"/>
    </source>
</evidence>
<dbReference type="RefSeq" id="WP_035146248.1">
    <property type="nucleotide sequence ID" value="NZ_JAAZWO010000003.1"/>
</dbReference>
<proteinExistence type="predicted"/>
<evidence type="ECO:0008006" key="3">
    <source>
        <dbReference type="Google" id="ProtNLM"/>
    </source>
</evidence>
<dbReference type="EMBL" id="JAAZWO010000003">
    <property type="protein sequence ID" value="MBC2396866.1"/>
    <property type="molecule type" value="Genomic_DNA"/>
</dbReference>
<reference evidence="1 2" key="1">
    <citation type="submission" date="2020-04" db="EMBL/GenBank/DDBJ databases">
        <title>Genomic insights into acetone-butanol-ethanol (ABE) fermentation by sequencing solventogenic clostridia strains.</title>
        <authorList>
            <person name="Brown S."/>
        </authorList>
    </citation>
    <scope>NUCLEOTIDE SEQUENCE [LARGE SCALE GENOMIC DNA]</scope>
    <source>
        <strain evidence="1 2">DJ011</strain>
    </source>
</reference>
<keyword evidence="2" id="KW-1185">Reference proteome</keyword>
<gene>
    <name evidence="1" type="ORF">HGG79_03590</name>
</gene>
<dbReference type="PIRSF" id="PIRSF034981">
    <property type="entry name" value="Eut_put"/>
    <property type="match status" value="1"/>
</dbReference>
<dbReference type="AlphaFoldDB" id="A0A923IYZ2"/>
<name>A0A923IYZ2_CLOTT</name>
<sequence>MELEELIKFVTDEVTRRLKDNIKSYKKRKILVLEQSNSEEFLVLTENYNKELYECFSLDLYEKNTECYDFILVPKLNNRELANISLGISCGIREEIVIDSILRGKKVYIFEEGLEYRKYNKTCNKVFFKMYEDYEKKLIEFGLSIVGKNKFNTLSEEEEENKEVKKEENENTDIKTNDINTCNQQCILEGDKKLLTETDIDKLYKSGIREIIIKNKTVITPLAKDYIRIKKIIVKRI</sequence>
<evidence type="ECO:0000313" key="2">
    <source>
        <dbReference type="Proteomes" id="UP000563151"/>
    </source>
</evidence>
<organism evidence="1 2">
    <name type="scientific">Clostridium tetanomorphum</name>
    <dbReference type="NCBI Taxonomy" id="1553"/>
    <lineage>
        <taxon>Bacteria</taxon>
        <taxon>Bacillati</taxon>
        <taxon>Bacillota</taxon>
        <taxon>Clostridia</taxon>
        <taxon>Eubacteriales</taxon>
        <taxon>Clostridiaceae</taxon>
        <taxon>Clostridium</taxon>
    </lineage>
</organism>
<dbReference type="InterPro" id="IPR013372">
    <property type="entry name" value="Eut_put"/>
</dbReference>
<accession>A0A923IYZ2</accession>